<dbReference type="EMBL" id="GBXM01047191">
    <property type="protein sequence ID" value="JAH61386.1"/>
    <property type="molecule type" value="Transcribed_RNA"/>
</dbReference>
<sequence>MPVKMADLSRFPGQARTEEAKADKISIWNEPTASHLARQHSPATLR</sequence>
<reference evidence="2" key="1">
    <citation type="submission" date="2014-11" db="EMBL/GenBank/DDBJ databases">
        <authorList>
            <person name="Amaro Gonzalez C."/>
        </authorList>
    </citation>
    <scope>NUCLEOTIDE SEQUENCE</scope>
</reference>
<dbReference type="AlphaFoldDB" id="A0A0E9U6D4"/>
<accession>A0A0E9U6D4</accession>
<dbReference type="EMBL" id="GBXM01059332">
    <property type="protein sequence ID" value="JAH49245.1"/>
    <property type="molecule type" value="Transcribed_RNA"/>
</dbReference>
<proteinExistence type="predicted"/>
<name>A0A0E9U6D4_ANGAN</name>
<reference evidence="2" key="2">
    <citation type="journal article" date="2015" name="Fish Shellfish Immunol.">
        <title>Early steps in the European eel (Anguilla anguilla)-Vibrio vulnificus interaction in the gills: Role of the RtxA13 toxin.</title>
        <authorList>
            <person name="Callol A."/>
            <person name="Pajuelo D."/>
            <person name="Ebbesson L."/>
            <person name="Teles M."/>
            <person name="MacKenzie S."/>
            <person name="Amaro C."/>
        </authorList>
    </citation>
    <scope>NUCLEOTIDE SEQUENCE</scope>
</reference>
<feature type="region of interest" description="Disordered" evidence="1">
    <location>
        <begin position="1"/>
        <end position="22"/>
    </location>
</feature>
<evidence type="ECO:0000313" key="2">
    <source>
        <dbReference type="EMBL" id="JAH61386.1"/>
    </source>
</evidence>
<protein>
    <submittedName>
        <fullName evidence="2">Uncharacterized protein</fullName>
    </submittedName>
</protein>
<evidence type="ECO:0000256" key="1">
    <source>
        <dbReference type="SAM" id="MobiDB-lite"/>
    </source>
</evidence>
<organism evidence="2">
    <name type="scientific">Anguilla anguilla</name>
    <name type="common">European freshwater eel</name>
    <name type="synonym">Muraena anguilla</name>
    <dbReference type="NCBI Taxonomy" id="7936"/>
    <lineage>
        <taxon>Eukaryota</taxon>
        <taxon>Metazoa</taxon>
        <taxon>Chordata</taxon>
        <taxon>Craniata</taxon>
        <taxon>Vertebrata</taxon>
        <taxon>Euteleostomi</taxon>
        <taxon>Actinopterygii</taxon>
        <taxon>Neopterygii</taxon>
        <taxon>Teleostei</taxon>
        <taxon>Anguilliformes</taxon>
        <taxon>Anguillidae</taxon>
        <taxon>Anguilla</taxon>
    </lineage>
</organism>